<dbReference type="AlphaFoldDB" id="A0A392UFW7"/>
<keyword evidence="2" id="KW-1185">Reference proteome</keyword>
<feature type="non-terminal residue" evidence="1">
    <location>
        <position position="29"/>
    </location>
</feature>
<reference evidence="1 2" key="1">
    <citation type="journal article" date="2018" name="Front. Plant Sci.">
        <title>Red Clover (Trifolium pratense) and Zigzag Clover (T. medium) - A Picture of Genomic Similarities and Differences.</title>
        <authorList>
            <person name="Dluhosova J."/>
            <person name="Istvanek J."/>
            <person name="Nedelnik J."/>
            <person name="Repkova J."/>
        </authorList>
    </citation>
    <scope>NUCLEOTIDE SEQUENCE [LARGE SCALE GENOMIC DNA]</scope>
    <source>
        <strain evidence="2">cv. 10/8</strain>
        <tissue evidence="1">Leaf</tissue>
    </source>
</reference>
<accession>A0A392UFW7</accession>
<name>A0A392UFW7_9FABA</name>
<proteinExistence type="predicted"/>
<organism evidence="1 2">
    <name type="scientific">Trifolium medium</name>
    <dbReference type="NCBI Taxonomy" id="97028"/>
    <lineage>
        <taxon>Eukaryota</taxon>
        <taxon>Viridiplantae</taxon>
        <taxon>Streptophyta</taxon>
        <taxon>Embryophyta</taxon>
        <taxon>Tracheophyta</taxon>
        <taxon>Spermatophyta</taxon>
        <taxon>Magnoliopsida</taxon>
        <taxon>eudicotyledons</taxon>
        <taxon>Gunneridae</taxon>
        <taxon>Pentapetalae</taxon>
        <taxon>rosids</taxon>
        <taxon>fabids</taxon>
        <taxon>Fabales</taxon>
        <taxon>Fabaceae</taxon>
        <taxon>Papilionoideae</taxon>
        <taxon>50 kb inversion clade</taxon>
        <taxon>NPAAA clade</taxon>
        <taxon>Hologalegina</taxon>
        <taxon>IRL clade</taxon>
        <taxon>Trifolieae</taxon>
        <taxon>Trifolium</taxon>
    </lineage>
</organism>
<dbReference type="Proteomes" id="UP000265520">
    <property type="component" value="Unassembled WGS sequence"/>
</dbReference>
<evidence type="ECO:0000313" key="2">
    <source>
        <dbReference type="Proteomes" id="UP000265520"/>
    </source>
</evidence>
<evidence type="ECO:0000313" key="1">
    <source>
        <dbReference type="EMBL" id="MCI71878.1"/>
    </source>
</evidence>
<comment type="caution">
    <text evidence="1">The sequence shown here is derived from an EMBL/GenBank/DDBJ whole genome shotgun (WGS) entry which is preliminary data.</text>
</comment>
<dbReference type="EMBL" id="LXQA010805850">
    <property type="protein sequence ID" value="MCI71878.1"/>
    <property type="molecule type" value="Genomic_DNA"/>
</dbReference>
<sequence>MVSRIGDEIFTLPTSNRALPLVSSSTPMK</sequence>
<protein>
    <submittedName>
        <fullName evidence="1">Uncharacterized protein</fullName>
    </submittedName>
</protein>